<dbReference type="RefSeq" id="WP_209660158.1">
    <property type="nucleotide sequence ID" value="NZ_JAGGLI010000009.1"/>
</dbReference>
<dbReference type="PANTHER" id="PTHR43773">
    <property type="entry name" value="MAGNESIUM TRANSPORTER MGTE"/>
    <property type="match status" value="1"/>
</dbReference>
<dbReference type="CDD" id="cd04606">
    <property type="entry name" value="CBS_pair_Mg_transporter"/>
    <property type="match status" value="1"/>
</dbReference>
<keyword evidence="4 9" id="KW-0812">Transmembrane</keyword>
<keyword evidence="9" id="KW-0479">Metal-binding</keyword>
<evidence type="ECO:0000256" key="7">
    <source>
        <dbReference type="ARBA" id="ARBA00023136"/>
    </source>
</evidence>
<proteinExistence type="inferred from homology"/>
<keyword evidence="6 9" id="KW-1133">Transmembrane helix</keyword>
<sequence length="443" mass="50059">MEKIIELIKTEKPSKARSELLEMNVVDIATLMEDIEGKDLILLFRILPKDVAAEVFSYISKEQRQYIVESITDREIAGIVDELFMDDTVDFIEEMPANVVKKILKNTDENTRKIINHLLSYPEDSAGSIMTIEFVDVKKEMTIKDAIEHIKKTGIDKETVDTLYVIDANRKLEGVIPIRKVLLCEEGTLIKDIMDTNFVFINTLDDQEEVAAQFKKYDYFSMPVVDKENRLVGIITIDDILDIIEEENEEDFAKMNALEPSDEEYLKTSVFSLAKHRIVWLLVLMLSATFTSIIIRRYDEVLSSIVILAAYIPMLMDTGGNSGAQASTLIIRGLALGEVEMKDYMKIVWKEFRISIVVGTALAVLNFLRLLFIERVGVPVALTVCISLFFTVILAKVIGGTLPIIAKKFKLDPAIMAAPLITTIVDTFALMVYFSMATWIIGI</sequence>
<dbReference type="InterPro" id="IPR006669">
    <property type="entry name" value="MgtE_transporter"/>
</dbReference>
<comment type="similarity">
    <text evidence="2 9">Belongs to the SLC41A transporter family.</text>
</comment>
<evidence type="ECO:0000256" key="1">
    <source>
        <dbReference type="ARBA" id="ARBA00004141"/>
    </source>
</evidence>
<evidence type="ECO:0000256" key="3">
    <source>
        <dbReference type="ARBA" id="ARBA00022448"/>
    </source>
</evidence>
<feature type="domain" description="CBS" evidence="10">
    <location>
        <begin position="194"/>
        <end position="250"/>
    </location>
</feature>
<dbReference type="Gene3D" id="3.10.580.10">
    <property type="entry name" value="CBS-domain"/>
    <property type="match status" value="1"/>
</dbReference>
<keyword evidence="3 9" id="KW-0813">Transport</keyword>
<accession>A0ABS4KHJ1</accession>
<dbReference type="SMART" id="SM00924">
    <property type="entry name" value="MgtE_N"/>
    <property type="match status" value="1"/>
</dbReference>
<evidence type="ECO:0000313" key="12">
    <source>
        <dbReference type="Proteomes" id="UP001314903"/>
    </source>
</evidence>
<dbReference type="Pfam" id="PF00571">
    <property type="entry name" value="CBS"/>
    <property type="match status" value="2"/>
</dbReference>
<dbReference type="PANTHER" id="PTHR43773:SF1">
    <property type="entry name" value="MAGNESIUM TRANSPORTER MGTE"/>
    <property type="match status" value="1"/>
</dbReference>
<comment type="subcellular location">
    <subcellularLocation>
        <location evidence="9">Cell membrane</location>
        <topology evidence="9">Multi-pass membrane protein</topology>
    </subcellularLocation>
    <subcellularLocation>
        <location evidence="1">Membrane</location>
        <topology evidence="1">Multi-pass membrane protein</topology>
    </subcellularLocation>
</comment>
<organism evidence="11 12">
    <name type="scientific">Acetoanaerobium pronyense</name>
    <dbReference type="NCBI Taxonomy" id="1482736"/>
    <lineage>
        <taxon>Bacteria</taxon>
        <taxon>Bacillati</taxon>
        <taxon>Bacillota</taxon>
        <taxon>Clostridia</taxon>
        <taxon>Peptostreptococcales</taxon>
        <taxon>Filifactoraceae</taxon>
        <taxon>Acetoanaerobium</taxon>
    </lineage>
</organism>
<evidence type="ECO:0000256" key="4">
    <source>
        <dbReference type="ARBA" id="ARBA00022692"/>
    </source>
</evidence>
<dbReference type="SMART" id="SM00116">
    <property type="entry name" value="CBS"/>
    <property type="match status" value="2"/>
</dbReference>
<feature type="transmembrane region" description="Helical" evidence="9">
    <location>
        <begin position="417"/>
        <end position="441"/>
    </location>
</feature>
<dbReference type="SUPFAM" id="SSF158791">
    <property type="entry name" value="MgtE N-terminal domain-like"/>
    <property type="match status" value="1"/>
</dbReference>
<dbReference type="InterPro" id="IPR006668">
    <property type="entry name" value="Mg_transptr_MgtE_intracell_dom"/>
</dbReference>
<dbReference type="InterPro" id="IPR036739">
    <property type="entry name" value="SLC41_membr_dom_sf"/>
</dbReference>
<evidence type="ECO:0000256" key="8">
    <source>
        <dbReference type="PROSITE-ProRule" id="PRU00703"/>
    </source>
</evidence>
<dbReference type="EMBL" id="JAGGLI010000009">
    <property type="protein sequence ID" value="MBP2027251.1"/>
    <property type="molecule type" value="Genomic_DNA"/>
</dbReference>
<keyword evidence="5 9" id="KW-0460">Magnesium</keyword>
<keyword evidence="9" id="KW-1003">Cell membrane</keyword>
<comment type="caution">
    <text evidence="9">Lacks conserved residue(s) required for the propagation of feature annotation.</text>
</comment>
<dbReference type="Gene3D" id="1.25.60.10">
    <property type="entry name" value="MgtE N-terminal domain-like"/>
    <property type="match status" value="1"/>
</dbReference>
<dbReference type="NCBIfam" id="TIGR00400">
    <property type="entry name" value="mgtE"/>
    <property type="match status" value="1"/>
</dbReference>
<gene>
    <name evidence="11" type="ORF">J2Z35_001045</name>
</gene>
<dbReference type="SUPFAM" id="SSF54631">
    <property type="entry name" value="CBS-domain pair"/>
    <property type="match status" value="1"/>
</dbReference>
<dbReference type="Pfam" id="PF03448">
    <property type="entry name" value="MgtE_N"/>
    <property type="match status" value="1"/>
</dbReference>
<evidence type="ECO:0000259" key="10">
    <source>
        <dbReference type="PROSITE" id="PS51371"/>
    </source>
</evidence>
<evidence type="ECO:0000313" key="11">
    <source>
        <dbReference type="EMBL" id="MBP2027251.1"/>
    </source>
</evidence>
<comment type="function">
    <text evidence="9">Acts as a magnesium transporter.</text>
</comment>
<feature type="transmembrane region" description="Helical" evidence="9">
    <location>
        <begin position="352"/>
        <end position="372"/>
    </location>
</feature>
<dbReference type="PROSITE" id="PS51371">
    <property type="entry name" value="CBS"/>
    <property type="match status" value="1"/>
</dbReference>
<dbReference type="Pfam" id="PF01769">
    <property type="entry name" value="MgtE"/>
    <property type="match status" value="1"/>
</dbReference>
<keyword evidence="7 9" id="KW-0472">Membrane</keyword>
<keyword evidence="12" id="KW-1185">Reference proteome</keyword>
<reference evidence="11 12" key="1">
    <citation type="submission" date="2021-03" db="EMBL/GenBank/DDBJ databases">
        <title>Genomic Encyclopedia of Type Strains, Phase IV (KMG-IV): sequencing the most valuable type-strain genomes for metagenomic binning, comparative biology and taxonomic classification.</title>
        <authorList>
            <person name="Goeker M."/>
        </authorList>
    </citation>
    <scope>NUCLEOTIDE SEQUENCE [LARGE SCALE GENOMIC DNA]</scope>
    <source>
        <strain evidence="11 12">DSM 27512</strain>
    </source>
</reference>
<comment type="caution">
    <text evidence="11">The sequence shown here is derived from an EMBL/GenBank/DDBJ whole genome shotgun (WGS) entry which is preliminary data.</text>
</comment>
<dbReference type="InterPro" id="IPR006667">
    <property type="entry name" value="SLC41_membr_dom"/>
</dbReference>
<protein>
    <recommendedName>
        <fullName evidence="9">Magnesium transporter MgtE</fullName>
    </recommendedName>
</protein>
<dbReference type="Gene3D" id="1.10.357.20">
    <property type="entry name" value="SLC41 divalent cation transporters, integral membrane domain"/>
    <property type="match status" value="1"/>
</dbReference>
<dbReference type="Proteomes" id="UP001314903">
    <property type="component" value="Unassembled WGS sequence"/>
</dbReference>
<evidence type="ECO:0000256" key="6">
    <source>
        <dbReference type="ARBA" id="ARBA00022989"/>
    </source>
</evidence>
<evidence type="ECO:0000256" key="5">
    <source>
        <dbReference type="ARBA" id="ARBA00022842"/>
    </source>
</evidence>
<comment type="subunit">
    <text evidence="9">Homodimer.</text>
</comment>
<evidence type="ECO:0000256" key="9">
    <source>
        <dbReference type="RuleBase" id="RU362011"/>
    </source>
</evidence>
<evidence type="ECO:0000256" key="2">
    <source>
        <dbReference type="ARBA" id="ARBA00009749"/>
    </source>
</evidence>
<dbReference type="InterPro" id="IPR046342">
    <property type="entry name" value="CBS_dom_sf"/>
</dbReference>
<dbReference type="InterPro" id="IPR000644">
    <property type="entry name" value="CBS_dom"/>
</dbReference>
<dbReference type="SUPFAM" id="SSF161093">
    <property type="entry name" value="MgtE membrane domain-like"/>
    <property type="match status" value="1"/>
</dbReference>
<feature type="transmembrane region" description="Helical" evidence="9">
    <location>
        <begin position="378"/>
        <end position="405"/>
    </location>
</feature>
<feature type="transmembrane region" description="Helical" evidence="9">
    <location>
        <begin position="278"/>
        <end position="295"/>
    </location>
</feature>
<name>A0ABS4KHJ1_9FIRM</name>
<dbReference type="InterPro" id="IPR038076">
    <property type="entry name" value="MgtE_N_sf"/>
</dbReference>
<keyword evidence="8" id="KW-0129">CBS domain</keyword>